<proteinExistence type="inferred from homology"/>
<dbReference type="InterPro" id="IPR019775">
    <property type="entry name" value="WD40_repeat_CS"/>
</dbReference>
<dbReference type="PANTHER" id="PTHR19854">
    <property type="entry name" value="TRANSDUCIN BETA-LIKE 3"/>
    <property type="match status" value="1"/>
</dbReference>
<comment type="subunit">
    <text evidence="5">Component of the ASTRA chromatin remodeling machinery complex.</text>
</comment>
<dbReference type="Pfam" id="PF00400">
    <property type="entry name" value="WD40"/>
    <property type="match status" value="2"/>
</dbReference>
<dbReference type="Proteomes" id="UP000664521">
    <property type="component" value="Unassembled WGS sequence"/>
</dbReference>
<protein>
    <recommendedName>
        <fullName evidence="6">ASTRA-associated protein 1</fullName>
    </recommendedName>
</protein>
<name>A0A8H3F2M9_9LECA</name>
<gene>
    <name evidence="8" type="primary">ASA1</name>
    <name evidence="8" type="ORF">HETSPECPRED_003108</name>
</gene>
<dbReference type="InterPro" id="IPR015943">
    <property type="entry name" value="WD40/YVTN_repeat-like_dom_sf"/>
</dbReference>
<evidence type="ECO:0000256" key="3">
    <source>
        <dbReference type="ARBA" id="ARBA00037338"/>
    </source>
</evidence>
<evidence type="ECO:0000256" key="7">
    <source>
        <dbReference type="PROSITE-ProRule" id="PRU00221"/>
    </source>
</evidence>
<evidence type="ECO:0000313" key="8">
    <source>
        <dbReference type="EMBL" id="CAF9917071.1"/>
    </source>
</evidence>
<evidence type="ECO:0000256" key="2">
    <source>
        <dbReference type="ARBA" id="ARBA00022737"/>
    </source>
</evidence>
<organism evidence="8 9">
    <name type="scientific">Heterodermia speciosa</name>
    <dbReference type="NCBI Taxonomy" id="116794"/>
    <lineage>
        <taxon>Eukaryota</taxon>
        <taxon>Fungi</taxon>
        <taxon>Dikarya</taxon>
        <taxon>Ascomycota</taxon>
        <taxon>Pezizomycotina</taxon>
        <taxon>Lecanoromycetes</taxon>
        <taxon>OSLEUM clade</taxon>
        <taxon>Lecanoromycetidae</taxon>
        <taxon>Caliciales</taxon>
        <taxon>Physciaceae</taxon>
        <taxon>Heterodermia</taxon>
    </lineage>
</organism>
<dbReference type="Gene3D" id="2.130.10.10">
    <property type="entry name" value="YVTN repeat-like/Quinoprotein amine dehydrogenase"/>
    <property type="match status" value="2"/>
</dbReference>
<reference evidence="8" key="1">
    <citation type="submission" date="2021-03" db="EMBL/GenBank/DDBJ databases">
        <authorList>
            <person name="Tagirdzhanova G."/>
        </authorList>
    </citation>
    <scope>NUCLEOTIDE SEQUENCE</scope>
</reference>
<comment type="similarity">
    <text evidence="4">Belongs to the WD repeat ASA1 family.</text>
</comment>
<feature type="repeat" description="WD" evidence="7">
    <location>
        <begin position="16"/>
        <end position="57"/>
    </location>
</feature>
<dbReference type="SMART" id="SM00320">
    <property type="entry name" value="WD40"/>
    <property type="match status" value="5"/>
</dbReference>
<evidence type="ECO:0000256" key="1">
    <source>
        <dbReference type="ARBA" id="ARBA00022574"/>
    </source>
</evidence>
<dbReference type="InterPro" id="IPR001680">
    <property type="entry name" value="WD40_rpt"/>
</dbReference>
<comment type="function">
    <text evidence="3">Component of the ASTRA complex involved in chromatin remodeling.</text>
</comment>
<evidence type="ECO:0000256" key="5">
    <source>
        <dbReference type="ARBA" id="ARBA00038749"/>
    </source>
</evidence>
<evidence type="ECO:0000256" key="4">
    <source>
        <dbReference type="ARBA" id="ARBA00037931"/>
    </source>
</evidence>
<keyword evidence="1 7" id="KW-0853">WD repeat</keyword>
<dbReference type="PANTHER" id="PTHR19854:SF1">
    <property type="entry name" value="GUANINE NUCLEOTIDE-BINDING PROTEIN SUBUNIT BETA-LIKE PROTEIN 1"/>
    <property type="match status" value="1"/>
</dbReference>
<dbReference type="SUPFAM" id="SSF50978">
    <property type="entry name" value="WD40 repeat-like"/>
    <property type="match status" value="1"/>
</dbReference>
<dbReference type="OrthoDB" id="7668193at2759"/>
<dbReference type="PROSITE" id="PS00678">
    <property type="entry name" value="WD_REPEATS_1"/>
    <property type="match status" value="1"/>
</dbReference>
<comment type="caution">
    <text evidence="8">The sequence shown here is derived from an EMBL/GenBank/DDBJ whole genome shotgun (WGS) entry which is preliminary data.</text>
</comment>
<evidence type="ECO:0000256" key="6">
    <source>
        <dbReference type="ARBA" id="ARBA00040563"/>
    </source>
</evidence>
<dbReference type="InterPro" id="IPR036322">
    <property type="entry name" value="WD40_repeat_dom_sf"/>
</dbReference>
<dbReference type="EMBL" id="CAJPDS010000019">
    <property type="protein sequence ID" value="CAF9917071.1"/>
    <property type="molecule type" value="Genomic_DNA"/>
</dbReference>
<dbReference type="AlphaFoldDB" id="A0A8H3F2M9"/>
<feature type="repeat" description="WD" evidence="7">
    <location>
        <begin position="392"/>
        <end position="407"/>
    </location>
</feature>
<evidence type="ECO:0000313" key="9">
    <source>
        <dbReference type="Proteomes" id="UP000664521"/>
    </source>
</evidence>
<sequence>MPPPESLPPAQPAFILRGHSAQIHALHFTQNNARLLTGDAEGWLISWNLAFKRPVATWKAHDNAILGLGSWGADKVITHGRDHKLIVWKLPYAAEEQMDNVLPVNATDLVKQPWILHVLPVNTLNFCSFAMCLDGMPPPQGVGKTIQDTNITQSILLAVPSAVDSGGIDIYQLPSESHAAVITADRNTTTGMVMALSILAETSQIQVAAGYESGHTMVFVQNDPSAAFQRLYCAQTHSQPILSLSISPSNDHYFTSAADAIIAKHPFPSAQSIWKTDLKPLKVIQTKHSGQQGLQARSDGRLFATAGWDARIRVYAAKSMKEVAVLKWHKAGCYATAFATVEQHAPLTGLQTPDELEDDHTATIVDTNLDQSLPSTTVQERRDNKAQTTHWLAAGSKDGKVSLWDIY</sequence>
<keyword evidence="9" id="KW-1185">Reference proteome</keyword>
<keyword evidence="2" id="KW-0677">Repeat</keyword>
<dbReference type="PROSITE" id="PS50082">
    <property type="entry name" value="WD_REPEATS_2"/>
    <property type="match status" value="2"/>
</dbReference>
<accession>A0A8H3F2M9</accession>